<organism evidence="1 3">
    <name type="scientific">Didymodactylos carnosus</name>
    <dbReference type="NCBI Taxonomy" id="1234261"/>
    <lineage>
        <taxon>Eukaryota</taxon>
        <taxon>Metazoa</taxon>
        <taxon>Spiralia</taxon>
        <taxon>Gnathifera</taxon>
        <taxon>Rotifera</taxon>
        <taxon>Eurotatoria</taxon>
        <taxon>Bdelloidea</taxon>
        <taxon>Philodinida</taxon>
        <taxon>Philodinidae</taxon>
        <taxon>Didymodactylos</taxon>
    </lineage>
</organism>
<evidence type="ECO:0008006" key="4">
    <source>
        <dbReference type="Google" id="ProtNLM"/>
    </source>
</evidence>
<dbReference type="Proteomes" id="UP000681722">
    <property type="component" value="Unassembled WGS sequence"/>
</dbReference>
<comment type="caution">
    <text evidence="1">The sequence shown here is derived from an EMBL/GenBank/DDBJ whole genome shotgun (WGS) entry which is preliminary data.</text>
</comment>
<protein>
    <recommendedName>
        <fullName evidence="4">HAT C-terminal dimerisation domain-containing protein</fullName>
    </recommendedName>
</protein>
<dbReference type="AlphaFoldDB" id="A0A814HZN7"/>
<evidence type="ECO:0000313" key="2">
    <source>
        <dbReference type="EMBL" id="CAF3788362.1"/>
    </source>
</evidence>
<gene>
    <name evidence="1" type="ORF">GPM918_LOCUS14564</name>
    <name evidence="2" type="ORF">SRO942_LOCUS14564</name>
</gene>
<evidence type="ECO:0000313" key="1">
    <source>
        <dbReference type="EMBL" id="CAF1016832.1"/>
    </source>
</evidence>
<sequence>MFCSKNAQFHASFDPVSHMSLSEKEKQQFEREIKTMIFNDVYANDASTITTAPTLTTTSTTTTTQQQQLQQFNLKIKSSTTSAIECWKINQSHLSVLSHLAKIHLAAFGTSVPSESAYLGRKERTRLSTENLLFSVFLKDKIVSQ</sequence>
<dbReference type="Proteomes" id="UP000663829">
    <property type="component" value="Unassembled WGS sequence"/>
</dbReference>
<evidence type="ECO:0000313" key="3">
    <source>
        <dbReference type="Proteomes" id="UP000663829"/>
    </source>
</evidence>
<dbReference type="EMBL" id="CAJNOQ010003526">
    <property type="protein sequence ID" value="CAF1016832.1"/>
    <property type="molecule type" value="Genomic_DNA"/>
</dbReference>
<keyword evidence="3" id="KW-1185">Reference proteome</keyword>
<dbReference type="EMBL" id="CAJOBC010003526">
    <property type="protein sequence ID" value="CAF3788362.1"/>
    <property type="molecule type" value="Genomic_DNA"/>
</dbReference>
<accession>A0A814HZN7</accession>
<reference evidence="1" key="1">
    <citation type="submission" date="2021-02" db="EMBL/GenBank/DDBJ databases">
        <authorList>
            <person name="Nowell W R."/>
        </authorList>
    </citation>
    <scope>NUCLEOTIDE SEQUENCE</scope>
</reference>
<proteinExistence type="predicted"/>
<name>A0A814HZN7_9BILA</name>
<dbReference type="OrthoDB" id="4837779at2759"/>